<keyword evidence="6" id="KW-0597">Phosphoprotein</keyword>
<dbReference type="SUPFAM" id="SSF53335">
    <property type="entry name" value="S-adenosyl-L-methionine-dependent methyltransferases"/>
    <property type="match status" value="1"/>
</dbReference>
<dbReference type="FunFam" id="2.30.38.10:FF:000001">
    <property type="entry name" value="Non-ribosomal peptide synthetase PvdI"/>
    <property type="match status" value="1"/>
</dbReference>
<evidence type="ECO:0000256" key="8">
    <source>
        <dbReference type="ARBA" id="ARBA00033440"/>
    </source>
</evidence>
<dbReference type="RefSeq" id="WP_088993378.1">
    <property type="nucleotide sequence ID" value="NZ_LT607750.1"/>
</dbReference>
<dbReference type="PANTHER" id="PTHR45527">
    <property type="entry name" value="NONRIBOSOMAL PEPTIDE SYNTHETASE"/>
    <property type="match status" value="1"/>
</dbReference>
<sequence length="1738" mass="188241">MIEPAVTVSELVDTLEAHGVELWEEDGQLRFRAPRGVLTEERRETLRARRPELLAYLKGAPTAGLEPDPAARHDPFPLTDIQMSYVLGRRSAFAYSGVGCHAYGELTFPDLDGDRVAEVWRMLVRRHDMLRARIDPAGSQRIVPDPPPLVVPVLDLRGRGPAAVAAAIDGVRAELDHRVYPPDGWPLFEVRVTRADDRAVLHLSIDFLVADYVSIQLLLEEFTRCYHDPGHRLPPLELSFRDYLLGERQLRGTRRYAKDREYWWRRIDTLPPAPELVVLGDRPAEPGGVRFRRWQLHLPTEAYEGLKRLAADRGVTPSVAVLAAYAEVIGRWSKGRRFLLNLTMLRRLPLHPQVDRLVGDFTSAVLLEVDGDAGASFGERAGAVQQQLWADMDHLLVSGVEVLREVARRRGQDAALMPVVFTSALGLGTAGESGPQRVGFGYGISQTPQVWIDCQALERSDGLVVNWDVRQGIFPDGMVEAMFGAFQTLVRQLAAGRRWDDADPVELPADQLARRAEVNDTTAPLTGALLHDGVVAQCRRTPDRPAVIGADRTLSYGELLARAAAVADALRAAGAAPGDLVAVLLPPGPDQVVAVLGVLLAGGAYLPVDTRAPVARKESLVDAAGARYAVTTADAEGLPTGVHRIAVDGLLPADQPPAPLGVTDRDTAYVIYTSGSTGRPKGVVIPHRGAVNTVEDINRRFAVGPDDRVLGLAGLSFDLSVYDIFGPLAVGAALVLPAADRRGDPSHWAELIRAHRVTLWNSVPAQLQMLADYLAVADTTGLDSLRLAMLSGDWIPVRLPDQIRALIPGLVLHSLGGATEGSIWSIGYPIDEVPAEWPSIPYGRPLTNQTMHVLDEAMRPCPDWAVGELYIGGVGVADGYLGDPELTARRFVRHPVTGERLYRTGDLGRYLPGGDIEFLGREDLQVKIRGHRIELAEIETAAQSYPPVGAAAVVVEGDAPLERRLVAFVEPARRADGPDDPLDLAASAVRELAAIRAEQDGGQAVRFARQLDHTALLAMIRALRDQGLFTSAEVGHTVDEVMRTARVGAKHQRLIRRWLAALERHGLIRRDPAGRLRPAPESLTVDADTVRAAWQEIDRMQDAGGLRTELVGYFRTASAHLPELMRDEVDPVQLLFPQGRLDIQESAYQGNFLSHSLNRLVVRAMCDLAAAWPDDRPMRVLEVGAGVGGTSIDLIPALDRYPVRYAFTDVSQFFLNSARERFADYPWVDYHLFDLNVDFRAQGMTANSVDVILCANVLHYARDAGQALARFRELLRPGGWLVFIETTRDNYQILTSMEFLFDATAGDFADVRAGRDETFISAPQWRELLAAAGAAPAVQLSATDAALDAIGMHVFAARFKPDRVDVDPAALRRHLAERLPEYMLPSRLEVLDAIPLTANDKVDRAALRALLPRAAAARGAGSAEPSGELETAIAAIWADVLNVERVGRDDDLFSLGGDSLLAAQLVGRIRDDVPAASGALFDTLLRDLLEGATVRTLAAGLTGGDTGGDTAEPATGPAAAPALPFPVPPEGPVRLELPGDAAAEDPERRAAGYLPALRAELCGRPVELTGRDLGGVLAAELARQLGEAGVTVSGLTVVAGLPLPDGAPGELVGEYLFTRELGVDPADLGLPGEAELAGAVEAGDESVFGALAAEPADWRLARIAAVLDVDPTELTARHAAFRSALDALVRHGPPLYAGDLTLVFDFDRPRWPQAAARVERRWREACLGELRVVDGARP</sequence>
<dbReference type="Pfam" id="PF00550">
    <property type="entry name" value="PP-binding"/>
    <property type="match status" value="1"/>
</dbReference>
<dbReference type="CDD" id="cd02440">
    <property type="entry name" value="AdoMet_MTases"/>
    <property type="match status" value="1"/>
</dbReference>
<dbReference type="CDD" id="cd19535">
    <property type="entry name" value="Cyc_NRPS"/>
    <property type="match status" value="1"/>
</dbReference>
<accession>A0A1C5HKR6</accession>
<dbReference type="Pfam" id="PF08242">
    <property type="entry name" value="Methyltransf_12"/>
    <property type="match status" value="1"/>
</dbReference>
<dbReference type="GO" id="GO:0043041">
    <property type="term" value="P:amino acid activation for nonribosomal peptide biosynthetic process"/>
    <property type="evidence" value="ECO:0007669"/>
    <property type="project" value="TreeGrafter"/>
</dbReference>
<evidence type="ECO:0000313" key="11">
    <source>
        <dbReference type="EMBL" id="SCG46602.1"/>
    </source>
</evidence>
<dbReference type="PROSITE" id="PS00012">
    <property type="entry name" value="PHOSPHOPANTETHEINE"/>
    <property type="match status" value="1"/>
</dbReference>
<dbReference type="Gene3D" id="3.30.300.30">
    <property type="match status" value="1"/>
</dbReference>
<keyword evidence="7" id="KW-0436">Ligase</keyword>
<dbReference type="FunFam" id="3.40.50.12780:FF:000012">
    <property type="entry name" value="Non-ribosomal peptide synthetase"/>
    <property type="match status" value="1"/>
</dbReference>
<dbReference type="InterPro" id="IPR057737">
    <property type="entry name" value="Condensation_MtbB-like"/>
</dbReference>
<dbReference type="Gene3D" id="3.30.559.30">
    <property type="entry name" value="Nonribosomal peptide synthetase, condensation domain"/>
    <property type="match status" value="1"/>
</dbReference>
<feature type="domain" description="Carrier" evidence="10">
    <location>
        <begin position="1424"/>
        <end position="1505"/>
    </location>
</feature>
<dbReference type="NCBIfam" id="TIGR01733">
    <property type="entry name" value="AA-adenyl-dom"/>
    <property type="match status" value="1"/>
</dbReference>
<dbReference type="InterPro" id="IPR029058">
    <property type="entry name" value="AB_hydrolase_fold"/>
</dbReference>
<dbReference type="InterPro" id="IPR006162">
    <property type="entry name" value="Ppantetheine_attach_site"/>
</dbReference>
<dbReference type="Gene3D" id="3.40.50.1820">
    <property type="entry name" value="alpha/beta hydrolase"/>
    <property type="match status" value="1"/>
</dbReference>
<dbReference type="Gene3D" id="2.30.38.10">
    <property type="entry name" value="Luciferase, Domain 3"/>
    <property type="match status" value="1"/>
</dbReference>
<proteinExistence type="inferred from homology"/>
<keyword evidence="12" id="KW-1185">Reference proteome</keyword>
<evidence type="ECO:0000256" key="9">
    <source>
        <dbReference type="SAM" id="MobiDB-lite"/>
    </source>
</evidence>
<comment type="similarity">
    <text evidence="3">Belongs to the ATP-dependent AMP-binding enzyme family. MbtB subfamily.</text>
</comment>
<dbReference type="Pfam" id="PF18563">
    <property type="entry name" value="TubC_N"/>
    <property type="match status" value="1"/>
</dbReference>
<feature type="region of interest" description="Disordered" evidence="9">
    <location>
        <begin position="1500"/>
        <end position="1521"/>
    </location>
</feature>
<dbReference type="Proteomes" id="UP000198217">
    <property type="component" value="Chromosome I"/>
</dbReference>
<dbReference type="SUPFAM" id="SSF53474">
    <property type="entry name" value="alpha/beta-Hydrolases"/>
    <property type="match status" value="1"/>
</dbReference>
<dbReference type="Gene3D" id="1.10.1200.10">
    <property type="entry name" value="ACP-like"/>
    <property type="match status" value="1"/>
</dbReference>
<dbReference type="Pfam" id="PF00501">
    <property type="entry name" value="AMP-binding"/>
    <property type="match status" value="1"/>
</dbReference>
<keyword evidence="5" id="KW-0596">Phosphopantetheine</keyword>
<dbReference type="FunFam" id="3.30.559.30:FF:000006">
    <property type="entry name" value="Yersiniabactin polyketide/non-ribosomal peptide synthetase"/>
    <property type="match status" value="1"/>
</dbReference>
<evidence type="ECO:0000256" key="5">
    <source>
        <dbReference type="ARBA" id="ARBA00022450"/>
    </source>
</evidence>
<evidence type="ECO:0000256" key="3">
    <source>
        <dbReference type="ARBA" id="ARBA00007380"/>
    </source>
</evidence>
<organism evidence="11 12">
    <name type="scientific">Micromonospora echinaurantiaca</name>
    <dbReference type="NCBI Taxonomy" id="47857"/>
    <lineage>
        <taxon>Bacteria</taxon>
        <taxon>Bacillati</taxon>
        <taxon>Actinomycetota</taxon>
        <taxon>Actinomycetes</taxon>
        <taxon>Micromonosporales</taxon>
        <taxon>Micromonosporaceae</taxon>
        <taxon>Micromonospora</taxon>
    </lineage>
</organism>
<dbReference type="InterPro" id="IPR044894">
    <property type="entry name" value="TubC_N_sf"/>
</dbReference>
<evidence type="ECO:0000313" key="12">
    <source>
        <dbReference type="Proteomes" id="UP000198217"/>
    </source>
</evidence>
<evidence type="ECO:0000256" key="1">
    <source>
        <dbReference type="ARBA" id="ARBA00001957"/>
    </source>
</evidence>
<reference evidence="11 12" key="1">
    <citation type="submission" date="2016-06" db="EMBL/GenBank/DDBJ databases">
        <authorList>
            <person name="Kjaerup R.B."/>
            <person name="Dalgaard T.S."/>
            <person name="Juul-Madsen H.R."/>
        </authorList>
    </citation>
    <scope>NUCLEOTIDE SEQUENCE [LARGE SCALE GENOMIC DNA]</scope>
    <source>
        <strain evidence="11 12">DSM 43904</strain>
    </source>
</reference>
<dbReference type="Gene3D" id="3.40.50.150">
    <property type="entry name" value="Vaccinia Virus protein VP39"/>
    <property type="match status" value="1"/>
</dbReference>
<dbReference type="PROSITE" id="PS50075">
    <property type="entry name" value="CARRIER"/>
    <property type="match status" value="1"/>
</dbReference>
<dbReference type="SUPFAM" id="SSF52777">
    <property type="entry name" value="CoA-dependent acyltransferases"/>
    <property type="match status" value="2"/>
</dbReference>
<dbReference type="InterPro" id="IPR029063">
    <property type="entry name" value="SAM-dependent_MTases_sf"/>
</dbReference>
<dbReference type="Gene3D" id="1.10.10.1830">
    <property type="entry name" value="Non-ribosomal peptide synthase, adenylation domain"/>
    <property type="match status" value="1"/>
</dbReference>
<dbReference type="InterPro" id="IPR036736">
    <property type="entry name" value="ACP-like_sf"/>
</dbReference>
<dbReference type="GO" id="GO:0000036">
    <property type="term" value="F:acyl carrier activity"/>
    <property type="evidence" value="ECO:0007669"/>
    <property type="project" value="TreeGrafter"/>
</dbReference>
<dbReference type="EMBL" id="LT607750">
    <property type="protein sequence ID" value="SCG46602.1"/>
    <property type="molecule type" value="Genomic_DNA"/>
</dbReference>
<dbReference type="CDD" id="cd12114">
    <property type="entry name" value="A_NRPS_TlmIV_like"/>
    <property type="match status" value="1"/>
</dbReference>
<comment type="pathway">
    <text evidence="2">Siderophore biosynthesis; mycobactin biosynthesis.</text>
</comment>
<dbReference type="InterPro" id="IPR045851">
    <property type="entry name" value="AMP-bd_C_sf"/>
</dbReference>
<dbReference type="PROSITE" id="PS00455">
    <property type="entry name" value="AMP_BINDING"/>
    <property type="match status" value="1"/>
</dbReference>
<dbReference type="InterPro" id="IPR013217">
    <property type="entry name" value="Methyltransf_12"/>
</dbReference>
<dbReference type="FunFam" id="1.10.1200.10:FF:000016">
    <property type="entry name" value="Non-ribosomal peptide synthase"/>
    <property type="match status" value="1"/>
</dbReference>
<evidence type="ECO:0000256" key="4">
    <source>
        <dbReference type="ARBA" id="ARBA00016743"/>
    </source>
</evidence>
<evidence type="ECO:0000259" key="10">
    <source>
        <dbReference type="PROSITE" id="PS50075"/>
    </source>
</evidence>
<dbReference type="InterPro" id="IPR020845">
    <property type="entry name" value="AMP-binding_CS"/>
</dbReference>
<dbReference type="Gene3D" id="3.30.559.10">
    <property type="entry name" value="Chloramphenicol acetyltransferase-like domain"/>
    <property type="match status" value="1"/>
</dbReference>
<dbReference type="SUPFAM" id="SSF56801">
    <property type="entry name" value="Acetyl-CoA synthetase-like"/>
    <property type="match status" value="1"/>
</dbReference>
<gene>
    <name evidence="11" type="ORF">GA0070609_1804</name>
</gene>
<dbReference type="Pfam" id="PF00668">
    <property type="entry name" value="Condensation"/>
    <property type="match status" value="1"/>
</dbReference>
<comment type="cofactor">
    <cofactor evidence="1">
        <name>pantetheine 4'-phosphate</name>
        <dbReference type="ChEBI" id="CHEBI:47942"/>
    </cofactor>
</comment>
<evidence type="ECO:0000256" key="6">
    <source>
        <dbReference type="ARBA" id="ARBA00022553"/>
    </source>
</evidence>
<dbReference type="InterPro" id="IPR000873">
    <property type="entry name" value="AMP-dep_synth/lig_dom"/>
</dbReference>
<dbReference type="InterPro" id="IPR001242">
    <property type="entry name" value="Condensation_dom"/>
</dbReference>
<dbReference type="InterPro" id="IPR041464">
    <property type="entry name" value="TubC_N"/>
</dbReference>
<dbReference type="GO" id="GO:0005737">
    <property type="term" value="C:cytoplasm"/>
    <property type="evidence" value="ECO:0007669"/>
    <property type="project" value="TreeGrafter"/>
</dbReference>
<dbReference type="SUPFAM" id="SSF47336">
    <property type="entry name" value="ACP-like"/>
    <property type="match status" value="1"/>
</dbReference>
<dbReference type="GO" id="GO:0009403">
    <property type="term" value="P:toxin biosynthetic process"/>
    <property type="evidence" value="ECO:0007669"/>
    <property type="project" value="UniProtKB-ARBA"/>
</dbReference>
<name>A0A1C5HKR6_9ACTN</name>
<dbReference type="FunFam" id="3.30.559.10:FF:000023">
    <property type="entry name" value="Non-ribosomal peptide synthetase"/>
    <property type="match status" value="1"/>
</dbReference>
<dbReference type="InterPro" id="IPR009081">
    <property type="entry name" value="PP-bd_ACP"/>
</dbReference>
<dbReference type="GO" id="GO:0031177">
    <property type="term" value="F:phosphopantetheine binding"/>
    <property type="evidence" value="ECO:0007669"/>
    <property type="project" value="TreeGrafter"/>
</dbReference>
<protein>
    <recommendedName>
        <fullName evidence="4">Phenyloxazoline synthase MbtB</fullName>
    </recommendedName>
    <alternativeName>
        <fullName evidence="8">Mycobactin synthetase protein B</fullName>
    </alternativeName>
</protein>
<dbReference type="PANTHER" id="PTHR45527:SF10">
    <property type="entry name" value="PYOCHELIN SYNTHASE PCHF"/>
    <property type="match status" value="1"/>
</dbReference>
<dbReference type="InterPro" id="IPR023213">
    <property type="entry name" value="CAT-like_dom_sf"/>
</dbReference>
<evidence type="ECO:0000256" key="2">
    <source>
        <dbReference type="ARBA" id="ARBA00005102"/>
    </source>
</evidence>
<feature type="compositionally biased region" description="Low complexity" evidence="9">
    <location>
        <begin position="1508"/>
        <end position="1521"/>
    </location>
</feature>
<dbReference type="GO" id="GO:0016874">
    <property type="term" value="F:ligase activity"/>
    <property type="evidence" value="ECO:0007669"/>
    <property type="project" value="UniProtKB-KW"/>
</dbReference>
<evidence type="ECO:0000256" key="7">
    <source>
        <dbReference type="ARBA" id="ARBA00022598"/>
    </source>
</evidence>
<dbReference type="InterPro" id="IPR010071">
    <property type="entry name" value="AA_adenyl_dom"/>
</dbReference>
<dbReference type="Gene3D" id="3.40.50.980">
    <property type="match status" value="2"/>
</dbReference>